<evidence type="ECO:0000256" key="4">
    <source>
        <dbReference type="ARBA" id="ARBA00022448"/>
    </source>
</evidence>
<evidence type="ECO:0000256" key="8">
    <source>
        <dbReference type="ARBA" id="ARBA00023054"/>
    </source>
</evidence>
<feature type="transmembrane region" description="Helical" evidence="12">
    <location>
        <begin position="771"/>
        <end position="792"/>
    </location>
</feature>
<dbReference type="AlphaFoldDB" id="A0ABD1LCF8"/>
<keyword evidence="6 12" id="KW-1133">Transmembrane helix</keyword>
<keyword evidence="7" id="KW-0333">Golgi apparatus</keyword>
<reference evidence="15 16" key="1">
    <citation type="submission" date="2024-08" db="EMBL/GenBank/DDBJ databases">
        <title>Insights into the chromosomal genome structure of Flemingia macrophylla.</title>
        <authorList>
            <person name="Ding Y."/>
            <person name="Zhao Y."/>
            <person name="Bi W."/>
            <person name="Wu M."/>
            <person name="Zhao G."/>
            <person name="Gong Y."/>
            <person name="Li W."/>
            <person name="Zhang P."/>
        </authorList>
    </citation>
    <scope>NUCLEOTIDE SEQUENCE [LARGE SCALE GENOMIC DNA]</scope>
    <source>
        <strain evidence="15">DYQJB</strain>
        <tissue evidence="15">Leaf</tissue>
    </source>
</reference>
<dbReference type="PANTHER" id="PTHR14043">
    <property type="entry name" value="CCAAT DISPLACEMENT PROTEIN-RELATED"/>
    <property type="match status" value="1"/>
</dbReference>
<keyword evidence="9 12" id="KW-0472">Membrane</keyword>
<feature type="region of interest" description="Disordered" evidence="11">
    <location>
        <begin position="118"/>
        <end position="140"/>
    </location>
</feature>
<feature type="coiled-coil region" evidence="10">
    <location>
        <begin position="552"/>
        <end position="593"/>
    </location>
</feature>
<name>A0ABD1LCF8_9FABA</name>
<dbReference type="GO" id="GO:0000139">
    <property type="term" value="C:Golgi membrane"/>
    <property type="evidence" value="ECO:0007669"/>
    <property type="project" value="UniProtKB-SubCell"/>
</dbReference>
<feature type="coiled-coil region" evidence="10">
    <location>
        <begin position="642"/>
        <end position="683"/>
    </location>
</feature>
<sequence>MIDDPVLTVALVLSASIARFSFAGDIPSEPSNSTELQGIVSNYLQKDSSSEPVKSYSPLEDPDLSKNRDAQLGINHERPNPKSSFDGLPISATDSNILFVGGLPNDCTRSASNNFKIMEAPQSGSGSGPERDKSTAPTSSPISVVSAFWKDFELEKEKSILDEQGLRIAENQENSQKNRRKLAENTRDFRKASPEDKLSLFTGLLKGYQEEVDNLTKRAKFGENAFLNIYQKLYEAPDPYPAIASIAEQDLKLSELESENRKMKVELEEFRTEATHLKNQQATIRRLEERNRQLEQQVIDASDVVVYKSRMEEKVKEIVEMKQRSLAEENQKTLEVLKEREQALQDQLQHAKDSVSNMQKLHEIAQNQLFELRAQSEEERAAKQSEVSLLMDEVERAQSTLLSLEREKGVLRSQLQIANEETDVKKSDNFDSNSALENSLNVKEKQISELNMELHNIETAFSNEREEHINEVKKLTAMLKEKEVALEEMKKELQARPTEKTVDDLRKKVKILQAVGYNSIEAEDWEVATSGEEMSKMESLLLDKNRKMEHELTQLKVTLSEKTSLLETAEQKITELTTKVNEQQKLIQKLEDDILKGYGSNSKDRKGNFLDDWDLSEAGGGEASESTDQRQVSLEQDQSSMLKVICNQRDRFRTRLRETEEEIRQLKEKIGILTVELEKSKADNVKLYGKIRYVQDYNLEKVVSRGSKKYAEDLESGLSSDVESKYKKIYEDDINPFAAFSKKERDQRYKELGFRDRITLSSGRFLLGNKYARTFAFFYTIGLHILVFTCLYRMSALSYLSNGPEEFLVGEKNIDLPRGQ</sequence>
<evidence type="ECO:0000313" key="15">
    <source>
        <dbReference type="EMBL" id="KAL2321225.1"/>
    </source>
</evidence>
<evidence type="ECO:0000259" key="13">
    <source>
        <dbReference type="Pfam" id="PF08172"/>
    </source>
</evidence>
<keyword evidence="5 12" id="KW-0812">Transmembrane</keyword>
<feature type="coiled-coil region" evidence="10">
    <location>
        <begin position="166"/>
        <end position="496"/>
    </location>
</feature>
<evidence type="ECO:0000259" key="14">
    <source>
        <dbReference type="Pfam" id="PF25398"/>
    </source>
</evidence>
<evidence type="ECO:0000256" key="10">
    <source>
        <dbReference type="SAM" id="Coils"/>
    </source>
</evidence>
<dbReference type="EMBL" id="JBGMDY010000010">
    <property type="protein sequence ID" value="KAL2321225.1"/>
    <property type="molecule type" value="Genomic_DNA"/>
</dbReference>
<keyword evidence="4" id="KW-0813">Transport</keyword>
<accession>A0ABD1LCF8</accession>
<dbReference type="Pfam" id="PF25398">
    <property type="entry name" value="CUX1_N"/>
    <property type="match status" value="1"/>
</dbReference>
<evidence type="ECO:0000256" key="2">
    <source>
        <dbReference type="ARBA" id="ARBA00006415"/>
    </source>
</evidence>
<feature type="domain" description="CASP C-terminal" evidence="13">
    <location>
        <begin position="568"/>
        <end position="797"/>
    </location>
</feature>
<dbReference type="Pfam" id="PF08172">
    <property type="entry name" value="CASP_C"/>
    <property type="match status" value="1"/>
</dbReference>
<feature type="domain" description="Cux N-terminal" evidence="14">
    <location>
        <begin position="139"/>
        <end position="249"/>
    </location>
</feature>
<evidence type="ECO:0000256" key="9">
    <source>
        <dbReference type="ARBA" id="ARBA00023136"/>
    </source>
</evidence>
<dbReference type="InterPro" id="IPR012955">
    <property type="entry name" value="CASP_C"/>
</dbReference>
<feature type="region of interest" description="Disordered" evidence="11">
    <location>
        <begin position="609"/>
        <end position="630"/>
    </location>
</feature>
<evidence type="ECO:0000256" key="6">
    <source>
        <dbReference type="ARBA" id="ARBA00022989"/>
    </source>
</evidence>
<evidence type="ECO:0000256" key="12">
    <source>
        <dbReference type="SAM" id="Phobius"/>
    </source>
</evidence>
<evidence type="ECO:0000256" key="11">
    <source>
        <dbReference type="SAM" id="MobiDB-lite"/>
    </source>
</evidence>
<organism evidence="15 16">
    <name type="scientific">Flemingia macrophylla</name>
    <dbReference type="NCBI Taxonomy" id="520843"/>
    <lineage>
        <taxon>Eukaryota</taxon>
        <taxon>Viridiplantae</taxon>
        <taxon>Streptophyta</taxon>
        <taxon>Embryophyta</taxon>
        <taxon>Tracheophyta</taxon>
        <taxon>Spermatophyta</taxon>
        <taxon>Magnoliopsida</taxon>
        <taxon>eudicotyledons</taxon>
        <taxon>Gunneridae</taxon>
        <taxon>Pentapetalae</taxon>
        <taxon>rosids</taxon>
        <taxon>fabids</taxon>
        <taxon>Fabales</taxon>
        <taxon>Fabaceae</taxon>
        <taxon>Papilionoideae</taxon>
        <taxon>50 kb inversion clade</taxon>
        <taxon>NPAAA clade</taxon>
        <taxon>indigoferoid/millettioid clade</taxon>
        <taxon>Phaseoleae</taxon>
        <taxon>Flemingia</taxon>
    </lineage>
</organism>
<evidence type="ECO:0000256" key="5">
    <source>
        <dbReference type="ARBA" id="ARBA00022692"/>
    </source>
</evidence>
<comment type="similarity">
    <text evidence="2">Belongs to the CASP family.</text>
</comment>
<dbReference type="Proteomes" id="UP001603857">
    <property type="component" value="Unassembled WGS sequence"/>
</dbReference>
<evidence type="ECO:0000256" key="1">
    <source>
        <dbReference type="ARBA" id="ARBA00004409"/>
    </source>
</evidence>
<evidence type="ECO:0000256" key="3">
    <source>
        <dbReference type="ARBA" id="ARBA00018691"/>
    </source>
</evidence>
<dbReference type="InterPro" id="IPR057476">
    <property type="entry name" value="Cux_N"/>
</dbReference>
<proteinExistence type="inferred from homology"/>
<keyword evidence="8 10" id="KW-0175">Coiled coil</keyword>
<evidence type="ECO:0000313" key="16">
    <source>
        <dbReference type="Proteomes" id="UP001603857"/>
    </source>
</evidence>
<keyword evidence="16" id="KW-1185">Reference proteome</keyword>
<feature type="region of interest" description="Disordered" evidence="11">
    <location>
        <begin position="45"/>
        <end position="67"/>
    </location>
</feature>
<evidence type="ECO:0000256" key="7">
    <source>
        <dbReference type="ARBA" id="ARBA00023034"/>
    </source>
</evidence>
<protein>
    <recommendedName>
        <fullName evidence="3">Protein CASP</fullName>
    </recommendedName>
</protein>
<comment type="caution">
    <text evidence="15">The sequence shown here is derived from an EMBL/GenBank/DDBJ whole genome shotgun (WGS) entry which is preliminary data.</text>
</comment>
<dbReference type="PANTHER" id="PTHR14043:SF2">
    <property type="entry name" value="HOMEOBOX PROTEIN CUT"/>
    <property type="match status" value="1"/>
</dbReference>
<comment type="subcellular location">
    <subcellularLocation>
        <location evidence="1">Golgi apparatus membrane</location>
        <topology evidence="1">Single-pass type IV membrane protein</topology>
    </subcellularLocation>
</comment>
<gene>
    <name evidence="15" type="ORF">Fmac_030194</name>
</gene>